<evidence type="ECO:0000313" key="6">
    <source>
        <dbReference type="Proteomes" id="UP000270296"/>
    </source>
</evidence>
<reference evidence="7" key="1">
    <citation type="submission" date="2016-06" db="UniProtKB">
        <authorList>
            <consortium name="WormBaseParasite"/>
        </authorList>
    </citation>
    <scope>IDENTIFICATION</scope>
</reference>
<gene>
    <name evidence="5" type="ORF">SBAD_LOCUS4391</name>
</gene>
<dbReference type="PANTHER" id="PTHR46680:SF3">
    <property type="entry name" value="NF-KAPPA-B INHIBITOR CACTUS"/>
    <property type="match status" value="1"/>
</dbReference>
<reference evidence="5 6" key="2">
    <citation type="submission" date="2018-11" db="EMBL/GenBank/DDBJ databases">
        <authorList>
            <consortium name="Pathogen Informatics"/>
        </authorList>
    </citation>
    <scope>NUCLEOTIDE SEQUENCE [LARGE SCALE GENOMIC DNA]</scope>
</reference>
<dbReference type="Gene3D" id="1.25.40.20">
    <property type="entry name" value="Ankyrin repeat-containing domain"/>
    <property type="match status" value="1"/>
</dbReference>
<dbReference type="SUPFAM" id="SSF48403">
    <property type="entry name" value="Ankyrin repeat"/>
    <property type="match status" value="1"/>
</dbReference>
<dbReference type="OrthoDB" id="5915845at2759"/>
<organism evidence="7">
    <name type="scientific">Soboliphyme baturini</name>
    <dbReference type="NCBI Taxonomy" id="241478"/>
    <lineage>
        <taxon>Eukaryota</taxon>
        <taxon>Metazoa</taxon>
        <taxon>Ecdysozoa</taxon>
        <taxon>Nematoda</taxon>
        <taxon>Enoplea</taxon>
        <taxon>Dorylaimia</taxon>
        <taxon>Dioctophymatida</taxon>
        <taxon>Dioctophymatoidea</taxon>
        <taxon>Soboliphymatidae</taxon>
        <taxon>Soboliphyme</taxon>
    </lineage>
</organism>
<evidence type="ECO:0000256" key="3">
    <source>
        <dbReference type="PROSITE-ProRule" id="PRU00023"/>
    </source>
</evidence>
<dbReference type="EMBL" id="UZAM01008292">
    <property type="protein sequence ID" value="VDP04223.1"/>
    <property type="molecule type" value="Genomic_DNA"/>
</dbReference>
<evidence type="ECO:0000256" key="4">
    <source>
        <dbReference type="SAM" id="MobiDB-lite"/>
    </source>
</evidence>
<dbReference type="PROSITE" id="PS50088">
    <property type="entry name" value="ANK_REPEAT"/>
    <property type="match status" value="2"/>
</dbReference>
<dbReference type="Pfam" id="PF12796">
    <property type="entry name" value="Ank_2"/>
    <property type="match status" value="1"/>
</dbReference>
<keyword evidence="6" id="KW-1185">Reference proteome</keyword>
<proteinExistence type="predicted"/>
<evidence type="ECO:0000313" key="7">
    <source>
        <dbReference type="WBParaSite" id="SBAD_0000458101-mRNA-1"/>
    </source>
</evidence>
<dbReference type="Proteomes" id="UP000270296">
    <property type="component" value="Unassembled WGS sequence"/>
</dbReference>
<feature type="repeat" description="ANK" evidence="3">
    <location>
        <begin position="282"/>
        <end position="314"/>
    </location>
</feature>
<dbReference type="PANTHER" id="PTHR46680">
    <property type="entry name" value="NF-KAPPA-B INHIBITOR ALPHA"/>
    <property type="match status" value="1"/>
</dbReference>
<feature type="region of interest" description="Disordered" evidence="4">
    <location>
        <begin position="131"/>
        <end position="155"/>
    </location>
</feature>
<dbReference type="GO" id="GO:0005829">
    <property type="term" value="C:cytosol"/>
    <property type="evidence" value="ECO:0007669"/>
    <property type="project" value="TreeGrafter"/>
</dbReference>
<keyword evidence="1" id="KW-0677">Repeat</keyword>
<dbReference type="InterPro" id="IPR036770">
    <property type="entry name" value="Ankyrin_rpt-contain_sf"/>
</dbReference>
<sequence>MTERHIADSSSRRLYSKPGLRITAQPFAFCPFVVENSLIEESSLDRHLLTTCVKVDGSNGERGHVRCVLYTNEHIPRRHVNKIFFQSEVCDEIEVALDENLEARIVIAIVITRSLQEITFKSDATSRAQSHIPSDVLMSDGSGGSVPKQPPSVDSQHNQIENCLHSVRLGMQAFFSGNDVVSTPIMLSQPVCDTDQVELVFFEPLTGWQSIVEIAEKNILSKRFSGAVSWQRKLNCKAKRLNVMTVLHIAVRNKQSFALMTLLKALEKHPDQRAIINHENFRKQTALHLAVRFDDPDSVHYLLTAGADRSVQDINGCNVAHHLCDSFNEDIYRDILFPPEGSPASATSLDLSTKNILGYHPLALAVKRKKLALVENFIEAKADINQLVEVNGMHALHLVVEAGDMDILDLLLKVGRNYVIYSFFNTNFQLVYFILKSRILVTLMRNHLSS</sequence>
<dbReference type="InterPro" id="IPR002110">
    <property type="entry name" value="Ankyrin_rpt"/>
</dbReference>
<keyword evidence="2 3" id="KW-0040">ANK repeat</keyword>
<dbReference type="InterPro" id="IPR051070">
    <property type="entry name" value="NF-kappa-B_inhibitor"/>
</dbReference>
<dbReference type="AlphaFoldDB" id="A0A183IL95"/>
<evidence type="ECO:0000256" key="2">
    <source>
        <dbReference type="ARBA" id="ARBA00023043"/>
    </source>
</evidence>
<protein>
    <submittedName>
        <fullName evidence="7">ANK_REP_REGION domain-containing protein</fullName>
    </submittedName>
</protein>
<evidence type="ECO:0000313" key="5">
    <source>
        <dbReference type="EMBL" id="VDP04223.1"/>
    </source>
</evidence>
<dbReference type="WBParaSite" id="SBAD_0000458101-mRNA-1">
    <property type="protein sequence ID" value="SBAD_0000458101-mRNA-1"/>
    <property type="gene ID" value="SBAD_0000458101"/>
</dbReference>
<accession>A0A183IL95</accession>
<feature type="repeat" description="ANK" evidence="3">
    <location>
        <begin position="391"/>
        <end position="417"/>
    </location>
</feature>
<dbReference type="GO" id="GO:0071356">
    <property type="term" value="P:cellular response to tumor necrosis factor"/>
    <property type="evidence" value="ECO:0007669"/>
    <property type="project" value="TreeGrafter"/>
</dbReference>
<name>A0A183IL95_9BILA</name>
<dbReference type="PROSITE" id="PS50297">
    <property type="entry name" value="ANK_REP_REGION"/>
    <property type="match status" value="2"/>
</dbReference>
<evidence type="ECO:0000256" key="1">
    <source>
        <dbReference type="ARBA" id="ARBA00022737"/>
    </source>
</evidence>
<dbReference type="SMART" id="SM00248">
    <property type="entry name" value="ANK"/>
    <property type="match status" value="4"/>
</dbReference>
<dbReference type="GO" id="GO:0051059">
    <property type="term" value="F:NF-kappaB binding"/>
    <property type="evidence" value="ECO:0007669"/>
    <property type="project" value="TreeGrafter"/>
</dbReference>